<protein>
    <submittedName>
        <fullName evidence="1">Uncharacterized protein</fullName>
    </submittedName>
</protein>
<gene>
    <name evidence="1" type="ORF">RHMOL_Rhmol13G0234100</name>
</gene>
<dbReference type="EMBL" id="CM046400">
    <property type="protein sequence ID" value="KAI8525491.1"/>
    <property type="molecule type" value="Genomic_DNA"/>
</dbReference>
<organism evidence="1 2">
    <name type="scientific">Rhododendron molle</name>
    <name type="common">Chinese azalea</name>
    <name type="synonym">Azalea mollis</name>
    <dbReference type="NCBI Taxonomy" id="49168"/>
    <lineage>
        <taxon>Eukaryota</taxon>
        <taxon>Viridiplantae</taxon>
        <taxon>Streptophyta</taxon>
        <taxon>Embryophyta</taxon>
        <taxon>Tracheophyta</taxon>
        <taxon>Spermatophyta</taxon>
        <taxon>Magnoliopsida</taxon>
        <taxon>eudicotyledons</taxon>
        <taxon>Gunneridae</taxon>
        <taxon>Pentapetalae</taxon>
        <taxon>asterids</taxon>
        <taxon>Ericales</taxon>
        <taxon>Ericaceae</taxon>
        <taxon>Ericoideae</taxon>
        <taxon>Rhodoreae</taxon>
        <taxon>Rhododendron</taxon>
    </lineage>
</organism>
<sequence>MGFLRTTDYEDDVEDNKWHPNLSPHWPLSGGISQYTRLIPDPIGHYQKKWKIKENFRNQILICSSISSPFFSPLFHRFALFADVVAADADFSKFSSAALHRLMAFRGRGRGRGGGGGFRFATQEVFELFPKLDEPPDTRGVKEEVALVRWSYRLQSFWNSSPYYLKDVGPEKDESIELMRGFDTGKQKTEQKVELADFMKCSVEYIPAELADRKPGQVRRRKVRWSQESDLHKLDLFEKQEQKSQGQDENGVKGKKEDENEEEDDEKIEDEEEEISDGDYNQNECFDDDEDDFNMEDDNDDEGTY</sequence>
<name>A0ACC0L9T8_RHOML</name>
<accession>A0ACC0L9T8</accession>
<keyword evidence="2" id="KW-1185">Reference proteome</keyword>
<reference evidence="1" key="1">
    <citation type="submission" date="2022-02" db="EMBL/GenBank/DDBJ databases">
        <title>Plant Genome Project.</title>
        <authorList>
            <person name="Zhang R.-G."/>
        </authorList>
    </citation>
    <scope>NUCLEOTIDE SEQUENCE</scope>
    <source>
        <strain evidence="1">AT1</strain>
    </source>
</reference>
<evidence type="ECO:0000313" key="2">
    <source>
        <dbReference type="Proteomes" id="UP001062846"/>
    </source>
</evidence>
<proteinExistence type="predicted"/>
<comment type="caution">
    <text evidence="1">The sequence shown here is derived from an EMBL/GenBank/DDBJ whole genome shotgun (WGS) entry which is preliminary data.</text>
</comment>
<evidence type="ECO:0000313" key="1">
    <source>
        <dbReference type="EMBL" id="KAI8525491.1"/>
    </source>
</evidence>
<dbReference type="Proteomes" id="UP001062846">
    <property type="component" value="Chromosome 13"/>
</dbReference>